<dbReference type="WBParaSite" id="SBAD_0000817201-mRNA-1">
    <property type="protein sequence ID" value="SBAD_0000817201-mRNA-1"/>
    <property type="gene ID" value="SBAD_0000817201"/>
</dbReference>
<dbReference type="Gene3D" id="3.30.70.890">
    <property type="entry name" value="GHMP kinase, C-terminal domain"/>
    <property type="match status" value="1"/>
</dbReference>
<dbReference type="SUPFAM" id="SSF55060">
    <property type="entry name" value="GHMP Kinase, C-terminal domain"/>
    <property type="match status" value="1"/>
</dbReference>
<dbReference type="PANTHER" id="PTHR43290">
    <property type="entry name" value="MEVALONATE KINASE"/>
    <property type="match status" value="1"/>
</dbReference>
<dbReference type="EMBL" id="UZAM01011037">
    <property type="protein sequence ID" value="VDP14589.1"/>
    <property type="molecule type" value="Genomic_DNA"/>
</dbReference>
<dbReference type="GO" id="GO:0006695">
    <property type="term" value="P:cholesterol biosynthetic process"/>
    <property type="evidence" value="ECO:0007669"/>
    <property type="project" value="TreeGrafter"/>
</dbReference>
<dbReference type="GO" id="GO:0005829">
    <property type="term" value="C:cytosol"/>
    <property type="evidence" value="ECO:0007669"/>
    <property type="project" value="TreeGrafter"/>
</dbReference>
<keyword evidence="3" id="KW-0418">Kinase</keyword>
<evidence type="ECO:0000313" key="7">
    <source>
        <dbReference type="WBParaSite" id="SBAD_0000817201-mRNA-1"/>
    </source>
</evidence>
<evidence type="ECO:0000256" key="1">
    <source>
        <dbReference type="ARBA" id="ARBA00022490"/>
    </source>
</evidence>
<keyword evidence="6" id="KW-1185">Reference proteome</keyword>
<organism evidence="7">
    <name type="scientific">Soboliphyme baturini</name>
    <dbReference type="NCBI Taxonomy" id="241478"/>
    <lineage>
        <taxon>Eukaryota</taxon>
        <taxon>Metazoa</taxon>
        <taxon>Ecdysozoa</taxon>
        <taxon>Nematoda</taxon>
        <taxon>Enoplea</taxon>
        <taxon>Dorylaimia</taxon>
        <taxon>Dioctophymatida</taxon>
        <taxon>Dioctophymatoidea</taxon>
        <taxon>Soboliphymatidae</taxon>
        <taxon>Soboliphyme</taxon>
    </lineage>
</organism>
<gene>
    <name evidence="5" type="ORF">SBAD_LOCUS7879</name>
</gene>
<dbReference type="OrthoDB" id="1652964at2759"/>
<keyword evidence="2" id="KW-0808">Transferase</keyword>
<keyword evidence="1" id="KW-0963">Cytoplasm</keyword>
<dbReference type="GO" id="GO:0004496">
    <property type="term" value="F:mevalonate kinase activity"/>
    <property type="evidence" value="ECO:0007669"/>
    <property type="project" value="InterPro"/>
</dbReference>
<accession>A0A183IW82</accession>
<dbReference type="AlphaFoldDB" id="A0A183IW82"/>
<dbReference type="Proteomes" id="UP000270296">
    <property type="component" value="Unassembled WGS sequence"/>
</dbReference>
<evidence type="ECO:0000256" key="4">
    <source>
        <dbReference type="ARBA" id="ARBA00022842"/>
    </source>
</evidence>
<dbReference type="InterPro" id="IPR036554">
    <property type="entry name" value="GHMP_kinase_C_sf"/>
</dbReference>
<keyword evidence="4" id="KW-0460">Magnesium</keyword>
<dbReference type="GO" id="GO:0019287">
    <property type="term" value="P:isopentenyl diphosphate biosynthetic process, mevalonate pathway"/>
    <property type="evidence" value="ECO:0007669"/>
    <property type="project" value="TreeGrafter"/>
</dbReference>
<name>A0A183IW82_9BILA</name>
<reference evidence="7" key="1">
    <citation type="submission" date="2016-06" db="UniProtKB">
        <authorList>
            <consortium name="WormBaseParasite"/>
        </authorList>
    </citation>
    <scope>IDENTIFICATION</scope>
</reference>
<reference evidence="5 6" key="2">
    <citation type="submission" date="2018-11" db="EMBL/GenBank/DDBJ databases">
        <authorList>
            <consortium name="Pathogen Informatics"/>
        </authorList>
    </citation>
    <scope>NUCLEOTIDE SEQUENCE [LARGE SCALE GENOMIC DNA]</scope>
</reference>
<dbReference type="GO" id="GO:0005524">
    <property type="term" value="F:ATP binding"/>
    <property type="evidence" value="ECO:0007669"/>
    <property type="project" value="InterPro"/>
</dbReference>
<protein>
    <submittedName>
        <fullName evidence="7">GLOBIN domain-containing protein</fullName>
    </submittedName>
</protein>
<dbReference type="InterPro" id="IPR006205">
    <property type="entry name" value="Mev_gal_kin"/>
</dbReference>
<evidence type="ECO:0000313" key="6">
    <source>
        <dbReference type="Proteomes" id="UP000270296"/>
    </source>
</evidence>
<evidence type="ECO:0000256" key="2">
    <source>
        <dbReference type="ARBA" id="ARBA00022679"/>
    </source>
</evidence>
<evidence type="ECO:0000256" key="3">
    <source>
        <dbReference type="ARBA" id="ARBA00022777"/>
    </source>
</evidence>
<sequence>MGCGIQRVENLPELKVLLVNSKIERNTSRMVTLVKERFKKFPDVVENIFNAIDAVSREAVAILSHGPRQQQKSTCTDEEHFNLQVSANNLDCMPFDHNAMPDVYGMD</sequence>
<dbReference type="PANTHER" id="PTHR43290:SF2">
    <property type="entry name" value="MEVALONATE KINASE"/>
    <property type="match status" value="1"/>
</dbReference>
<evidence type="ECO:0000313" key="5">
    <source>
        <dbReference type="EMBL" id="VDP14589.1"/>
    </source>
</evidence>
<proteinExistence type="predicted"/>